<proteinExistence type="inferred from homology"/>
<evidence type="ECO:0000256" key="1">
    <source>
        <dbReference type="PROSITE-ProRule" id="PRU00285"/>
    </source>
</evidence>
<dbReference type="CDD" id="cd06471">
    <property type="entry name" value="ACD_LpsHSP_like"/>
    <property type="match status" value="1"/>
</dbReference>
<protein>
    <submittedName>
        <fullName evidence="4">Molecular chaperone IbpA, HSP20 family</fullName>
    </submittedName>
</protein>
<name>A0A1G5S2B9_PSEXY</name>
<dbReference type="InterPro" id="IPR031107">
    <property type="entry name" value="Small_HSP"/>
</dbReference>
<evidence type="ECO:0000256" key="2">
    <source>
        <dbReference type="RuleBase" id="RU003616"/>
    </source>
</evidence>
<reference evidence="4 5" key="1">
    <citation type="submission" date="2016-10" db="EMBL/GenBank/DDBJ databases">
        <authorList>
            <person name="de Groot N.N."/>
        </authorList>
    </citation>
    <scope>NUCLEOTIDE SEQUENCE [LARGE SCALE GENOMIC DNA]</scope>
    <source>
        <strain evidence="4 5">DSM 10317</strain>
    </source>
</reference>
<gene>
    <name evidence="4" type="ORF">SAMN02910350_02305</name>
</gene>
<sequence>MLMPSILSNDFMDDFFGVPRMTGFGHHYDNDFARMMTTDVKENENDYTVDMNLPGFAKEDIKAELKDGYLTIKAETNQNNDEQDDDGKYIRRERYTGSCSRSFYVGDNVTQEDIHAAFKDGVLTLSIPKKEALPEKEETKYIAIEG</sequence>
<evidence type="ECO:0000259" key="3">
    <source>
        <dbReference type="PROSITE" id="PS01031"/>
    </source>
</evidence>
<dbReference type="InterPro" id="IPR002068">
    <property type="entry name" value="A-crystallin/Hsp20_dom"/>
</dbReference>
<dbReference type="Gene3D" id="2.60.40.790">
    <property type="match status" value="1"/>
</dbReference>
<dbReference type="SUPFAM" id="SSF49764">
    <property type="entry name" value="HSP20-like chaperones"/>
    <property type="match status" value="1"/>
</dbReference>
<evidence type="ECO:0000313" key="5">
    <source>
        <dbReference type="Proteomes" id="UP000199428"/>
    </source>
</evidence>
<evidence type="ECO:0000313" key="4">
    <source>
        <dbReference type="EMBL" id="SCZ80463.1"/>
    </source>
</evidence>
<dbReference type="Proteomes" id="UP000199428">
    <property type="component" value="Unassembled WGS sequence"/>
</dbReference>
<accession>A0A1G5S2B9</accession>
<feature type="domain" description="SHSP" evidence="3">
    <location>
        <begin position="27"/>
        <end position="145"/>
    </location>
</feature>
<dbReference type="RefSeq" id="WP_090163574.1">
    <property type="nucleotide sequence ID" value="NZ_FMWK01000014.1"/>
</dbReference>
<organism evidence="4 5">
    <name type="scientific">Pseudobutyrivibrio xylanivorans</name>
    <dbReference type="NCBI Taxonomy" id="185007"/>
    <lineage>
        <taxon>Bacteria</taxon>
        <taxon>Bacillati</taxon>
        <taxon>Bacillota</taxon>
        <taxon>Clostridia</taxon>
        <taxon>Lachnospirales</taxon>
        <taxon>Lachnospiraceae</taxon>
        <taxon>Pseudobutyrivibrio</taxon>
    </lineage>
</organism>
<dbReference type="AlphaFoldDB" id="A0A1G5S2B9"/>
<comment type="similarity">
    <text evidence="1 2">Belongs to the small heat shock protein (HSP20) family.</text>
</comment>
<dbReference type="PROSITE" id="PS01031">
    <property type="entry name" value="SHSP"/>
    <property type="match status" value="1"/>
</dbReference>
<dbReference type="InterPro" id="IPR008978">
    <property type="entry name" value="HSP20-like_chaperone"/>
</dbReference>
<dbReference type="PANTHER" id="PTHR11527">
    <property type="entry name" value="HEAT-SHOCK PROTEIN 20 FAMILY MEMBER"/>
    <property type="match status" value="1"/>
</dbReference>
<dbReference type="EMBL" id="FMWK01000014">
    <property type="protein sequence ID" value="SCZ80463.1"/>
    <property type="molecule type" value="Genomic_DNA"/>
</dbReference>
<dbReference type="Pfam" id="PF00011">
    <property type="entry name" value="HSP20"/>
    <property type="match status" value="1"/>
</dbReference>